<evidence type="ECO:0000313" key="4">
    <source>
        <dbReference type="EMBL" id="KAL1301845.1"/>
    </source>
</evidence>
<reference evidence="4 5" key="1">
    <citation type="submission" date="2024-07" db="EMBL/GenBank/DDBJ databases">
        <title>Draft sequence of the Neodothiora populina.</title>
        <authorList>
            <person name="Drown D.D."/>
            <person name="Schuette U.S."/>
            <person name="Buechlein A.B."/>
            <person name="Rusch D.R."/>
            <person name="Winton L.W."/>
            <person name="Adams G.A."/>
        </authorList>
    </citation>
    <scope>NUCLEOTIDE SEQUENCE [LARGE SCALE GENOMIC DNA]</scope>
    <source>
        <strain evidence="4 5">CPC 39397</strain>
    </source>
</reference>
<keyword evidence="5" id="KW-1185">Reference proteome</keyword>
<dbReference type="Pfam" id="PF01344">
    <property type="entry name" value="Kelch_1"/>
    <property type="match status" value="1"/>
</dbReference>
<comment type="caution">
    <text evidence="4">The sequence shown here is derived from an EMBL/GenBank/DDBJ whole genome shotgun (WGS) entry which is preliminary data.</text>
</comment>
<keyword evidence="1" id="KW-0677">Repeat</keyword>
<dbReference type="EMBL" id="JBFMKM010000013">
    <property type="protein sequence ID" value="KAL1301845.1"/>
    <property type="molecule type" value="Genomic_DNA"/>
</dbReference>
<gene>
    <name evidence="4" type="ORF">AAFC00_006030</name>
</gene>
<dbReference type="SUPFAM" id="SSF50965">
    <property type="entry name" value="Galactose oxidase, central domain"/>
    <property type="match status" value="1"/>
</dbReference>
<keyword evidence="2" id="KW-0408">Iron</keyword>
<protein>
    <recommendedName>
        <fullName evidence="6">Galactose oxidase</fullName>
    </recommendedName>
</protein>
<feature type="region of interest" description="Disordered" evidence="3">
    <location>
        <begin position="171"/>
        <end position="196"/>
    </location>
</feature>
<dbReference type="Gene3D" id="2.120.10.80">
    <property type="entry name" value="Kelch-type beta propeller"/>
    <property type="match status" value="2"/>
</dbReference>
<organism evidence="4 5">
    <name type="scientific">Neodothiora populina</name>
    <dbReference type="NCBI Taxonomy" id="2781224"/>
    <lineage>
        <taxon>Eukaryota</taxon>
        <taxon>Fungi</taxon>
        <taxon>Dikarya</taxon>
        <taxon>Ascomycota</taxon>
        <taxon>Pezizomycotina</taxon>
        <taxon>Dothideomycetes</taxon>
        <taxon>Dothideomycetidae</taxon>
        <taxon>Dothideales</taxon>
        <taxon>Dothioraceae</taxon>
        <taxon>Neodothiora</taxon>
    </lineage>
</organism>
<proteinExistence type="predicted"/>
<dbReference type="Proteomes" id="UP001562354">
    <property type="component" value="Unassembled WGS sequence"/>
</dbReference>
<dbReference type="Pfam" id="PF24681">
    <property type="entry name" value="Kelch_KLHDC2_KLHL20_DRC7"/>
    <property type="match status" value="1"/>
</dbReference>
<sequence>MAGEATGIFHGVGSLIEGAAAAFKGIYHPSLPLTAKIRPINDLTVEGVQKAWGTVSIVGGRAYLFGGVDSVGNLASNSMHIIHLPTTDVESTDYEELPASASSPPSRCVHTATVIDSQIYVYGGSSSADINSPKPIDENGRVWVFDTQSNTWSSLLPDHNTPIPRTPVFAVSSSTSFPKPQEKPSDENPHCSSARADLLPKHDLDPLATMPEPVEVNTYGSLFIYGGQHMAEDSSLQTNSNDMWIFDISSRTWSRFPSPPHSSPSTLSSPNLALVDNKLYTYIAPDAQTYALELDMRSIVFEADGPGEFGPSPLGPWTAIPAPDATSSPPPDHTASTHSSNEEKADSGGGGKEDATEASLVPITTGQGRNYLVLISTTTTGADTEPSPIYTLQLAPTSKSSASLKDSARSAMHKSTNRDVWAQVTHYYNNQNVLRQESQAGREVGVRRRGGMVAKMGTMDGGAVLVWGGVGGRGEVGDGVGFIVDFE</sequence>
<dbReference type="PANTHER" id="PTHR47435">
    <property type="entry name" value="KELCH REPEAT PROTEIN (AFU_ORTHOLOGUE AFUA_5G12780)"/>
    <property type="match status" value="1"/>
</dbReference>
<dbReference type="InterPro" id="IPR011043">
    <property type="entry name" value="Gal_Oxase/kelch_b-propeller"/>
</dbReference>
<name>A0ABR3P6Q0_9PEZI</name>
<evidence type="ECO:0008006" key="6">
    <source>
        <dbReference type="Google" id="ProtNLM"/>
    </source>
</evidence>
<feature type="region of interest" description="Disordered" evidence="3">
    <location>
        <begin position="310"/>
        <end position="361"/>
    </location>
</feature>
<dbReference type="RefSeq" id="XP_069198121.1">
    <property type="nucleotide sequence ID" value="XM_069345913.1"/>
</dbReference>
<evidence type="ECO:0000256" key="2">
    <source>
        <dbReference type="ARBA" id="ARBA00023004"/>
    </source>
</evidence>
<dbReference type="PANTHER" id="PTHR47435:SF4">
    <property type="entry name" value="KELCH REPEAT PROTEIN (AFU_ORTHOLOGUE AFUA_5G12780)"/>
    <property type="match status" value="1"/>
</dbReference>
<dbReference type="InterPro" id="IPR006652">
    <property type="entry name" value="Kelch_1"/>
</dbReference>
<accession>A0ABR3P6Q0</accession>
<dbReference type="InterPro" id="IPR015915">
    <property type="entry name" value="Kelch-typ_b-propeller"/>
</dbReference>
<evidence type="ECO:0000256" key="3">
    <source>
        <dbReference type="SAM" id="MobiDB-lite"/>
    </source>
</evidence>
<evidence type="ECO:0000256" key="1">
    <source>
        <dbReference type="ARBA" id="ARBA00022737"/>
    </source>
</evidence>
<feature type="compositionally biased region" description="Basic and acidic residues" evidence="3">
    <location>
        <begin position="180"/>
        <end position="189"/>
    </location>
</feature>
<feature type="compositionally biased region" description="Basic and acidic residues" evidence="3">
    <location>
        <begin position="340"/>
        <end position="355"/>
    </location>
</feature>
<dbReference type="GeneID" id="95979729"/>
<evidence type="ECO:0000313" key="5">
    <source>
        <dbReference type="Proteomes" id="UP001562354"/>
    </source>
</evidence>